<dbReference type="HOGENOM" id="CLU_079430_2_1_10"/>
<evidence type="ECO:0000313" key="2">
    <source>
        <dbReference type="Proteomes" id="UP000001208"/>
    </source>
</evidence>
<dbReference type="SUPFAM" id="SSF89095">
    <property type="entry name" value="GatB/YqeY motif"/>
    <property type="match status" value="1"/>
</dbReference>
<dbReference type="KEGG" id="cts:Ctha_0564"/>
<keyword evidence="2" id="KW-1185">Reference proteome</keyword>
<dbReference type="RefSeq" id="WP_012499119.1">
    <property type="nucleotide sequence ID" value="NC_011026.1"/>
</dbReference>
<dbReference type="InterPro" id="IPR023168">
    <property type="entry name" value="GatB_Yqey_C_2"/>
</dbReference>
<organism evidence="1 2">
    <name type="scientific">Chloroherpeton thalassium (strain ATCC 35110 / GB-78)</name>
    <dbReference type="NCBI Taxonomy" id="517418"/>
    <lineage>
        <taxon>Bacteria</taxon>
        <taxon>Pseudomonadati</taxon>
        <taxon>Chlorobiota</taxon>
        <taxon>Chlorobiia</taxon>
        <taxon>Chlorobiales</taxon>
        <taxon>Chloroherpetonaceae</taxon>
        <taxon>Chloroherpeton</taxon>
    </lineage>
</organism>
<evidence type="ECO:0000313" key="1">
    <source>
        <dbReference type="EMBL" id="ACF13035.1"/>
    </source>
</evidence>
<dbReference type="Proteomes" id="UP000001208">
    <property type="component" value="Chromosome"/>
</dbReference>
<accession>B3QV81</accession>
<dbReference type="PANTHER" id="PTHR28055:SF1">
    <property type="entry name" value="ALTERED INHERITANCE OF MITOCHONDRIA PROTEIN 41, MITOCHONDRIAL"/>
    <property type="match status" value="1"/>
</dbReference>
<dbReference type="GO" id="GO:0016884">
    <property type="term" value="F:carbon-nitrogen ligase activity, with glutamine as amido-N-donor"/>
    <property type="evidence" value="ECO:0007669"/>
    <property type="project" value="InterPro"/>
</dbReference>
<dbReference type="AlphaFoldDB" id="B3QV81"/>
<sequence length="151" mass="16627">MSLKQQINEDLKSAMKSKEQNRINAVRSIRAALLEKEVSIRVGGQGELTAEQEMEVLMSLAKRRKDSIEQFKSAGREDLVEQEAAELAVLEIYLPKQLSEDEIRETVEKIIAEVGAASAKDFGKVMGAAMKALKGKADGNLIQQIAKEKLG</sequence>
<dbReference type="InterPro" id="IPR042184">
    <property type="entry name" value="YqeY/Aim41_N"/>
</dbReference>
<dbReference type="InterPro" id="IPR019004">
    <property type="entry name" value="YqeY/Aim41"/>
</dbReference>
<reference evidence="1 2" key="1">
    <citation type="submission" date="2008-06" db="EMBL/GenBank/DDBJ databases">
        <title>Complete sequence of Chloroherpeton thalassium ATCC 35110.</title>
        <authorList>
            <consortium name="US DOE Joint Genome Institute"/>
            <person name="Lucas S."/>
            <person name="Copeland A."/>
            <person name="Lapidus A."/>
            <person name="Glavina del Rio T."/>
            <person name="Dalin E."/>
            <person name="Tice H."/>
            <person name="Bruce D."/>
            <person name="Goodwin L."/>
            <person name="Pitluck S."/>
            <person name="Schmutz J."/>
            <person name="Larimer F."/>
            <person name="Land M."/>
            <person name="Hauser L."/>
            <person name="Kyrpides N."/>
            <person name="Mikhailova N."/>
            <person name="Liu Z."/>
            <person name="Li T."/>
            <person name="Zhao F."/>
            <person name="Overmann J."/>
            <person name="Bryant D.A."/>
            <person name="Richardson P."/>
        </authorList>
    </citation>
    <scope>NUCLEOTIDE SEQUENCE [LARGE SCALE GENOMIC DNA]</scope>
    <source>
        <strain evidence="2">ATCC 35110 / GB-78</strain>
    </source>
</reference>
<dbReference type="Pfam" id="PF09424">
    <property type="entry name" value="YqeY"/>
    <property type="match status" value="1"/>
</dbReference>
<dbReference type="STRING" id="517418.Ctha_0564"/>
<dbReference type="EMBL" id="CP001100">
    <property type="protein sequence ID" value="ACF13035.1"/>
    <property type="molecule type" value="Genomic_DNA"/>
</dbReference>
<proteinExistence type="predicted"/>
<dbReference type="Gene3D" id="1.10.1510.10">
    <property type="entry name" value="Uncharacterised protein YqeY/AIM41 PF09424, N-terminal domain"/>
    <property type="match status" value="1"/>
</dbReference>
<gene>
    <name evidence="1" type="ordered locus">Ctha_0564</name>
</gene>
<dbReference type="eggNOG" id="COG1610">
    <property type="taxonomic scope" value="Bacteria"/>
</dbReference>
<evidence type="ECO:0008006" key="3">
    <source>
        <dbReference type="Google" id="ProtNLM"/>
    </source>
</evidence>
<name>B3QV81_CHLT3</name>
<dbReference type="Gene3D" id="1.10.10.410">
    <property type="match status" value="1"/>
</dbReference>
<dbReference type="OrthoDB" id="9788127at2"/>
<dbReference type="PANTHER" id="PTHR28055">
    <property type="entry name" value="ALTERED INHERITANCE OF MITOCHONDRIA PROTEIN 41, MITOCHONDRIAL"/>
    <property type="match status" value="1"/>
</dbReference>
<dbReference type="InterPro" id="IPR003789">
    <property type="entry name" value="Asn/Gln_tRNA_amidoTrase-B-like"/>
</dbReference>
<protein>
    <recommendedName>
        <fullName evidence="3">GatB/YqeY domain protein</fullName>
    </recommendedName>
</protein>